<organism evidence="4 5">
    <name type="scientific">Athelia psychrophila</name>
    <dbReference type="NCBI Taxonomy" id="1759441"/>
    <lineage>
        <taxon>Eukaryota</taxon>
        <taxon>Fungi</taxon>
        <taxon>Dikarya</taxon>
        <taxon>Basidiomycota</taxon>
        <taxon>Agaricomycotina</taxon>
        <taxon>Agaricomycetes</taxon>
        <taxon>Agaricomycetidae</taxon>
        <taxon>Atheliales</taxon>
        <taxon>Atheliaceae</taxon>
        <taxon>Athelia</taxon>
    </lineage>
</organism>
<keyword evidence="2" id="KW-1133">Transmembrane helix</keyword>
<proteinExistence type="predicted"/>
<sequence length="219" mass="23541">MCTLKSLSFSMMILLVLSVLLGQPEATVVDAIIWEASCVVFTGAIIQLVWSAAYLNALAIASGPFGTLILKDFFLPKYQYESLLQLTDRLMGAVYIASTDFSTPRVDGTFTLAQPSPPPITLRFEPQQQHFLDKLVADTPTTTHAVTEPSKSITAAPITEAPASPPSSPLSVPGDGTISQNTRSSPLEKLSRSKRSRGKWILRLGGHAIRGAGRGNAEE</sequence>
<evidence type="ECO:0000256" key="3">
    <source>
        <dbReference type="SAM" id="SignalP"/>
    </source>
</evidence>
<keyword evidence="2" id="KW-0812">Transmembrane</keyword>
<feature type="region of interest" description="Disordered" evidence="1">
    <location>
        <begin position="142"/>
        <end position="198"/>
    </location>
</feature>
<accession>A0A167UUB6</accession>
<evidence type="ECO:0000313" key="5">
    <source>
        <dbReference type="Proteomes" id="UP000076532"/>
    </source>
</evidence>
<keyword evidence="2" id="KW-0472">Membrane</keyword>
<feature type="chain" id="PRO_5007893163" evidence="3">
    <location>
        <begin position="27"/>
        <end position="219"/>
    </location>
</feature>
<feature type="compositionally biased region" description="Polar residues" evidence="1">
    <location>
        <begin position="142"/>
        <end position="151"/>
    </location>
</feature>
<feature type="signal peptide" evidence="3">
    <location>
        <begin position="1"/>
        <end position="26"/>
    </location>
</feature>
<reference evidence="4 5" key="1">
    <citation type="journal article" date="2016" name="Mol. Biol. Evol.">
        <title>Comparative Genomics of Early-Diverging Mushroom-Forming Fungi Provides Insights into the Origins of Lignocellulose Decay Capabilities.</title>
        <authorList>
            <person name="Nagy L.G."/>
            <person name="Riley R."/>
            <person name="Tritt A."/>
            <person name="Adam C."/>
            <person name="Daum C."/>
            <person name="Floudas D."/>
            <person name="Sun H."/>
            <person name="Yadav J.S."/>
            <person name="Pangilinan J."/>
            <person name="Larsson K.H."/>
            <person name="Matsuura K."/>
            <person name="Barry K."/>
            <person name="Labutti K."/>
            <person name="Kuo R."/>
            <person name="Ohm R.A."/>
            <person name="Bhattacharya S.S."/>
            <person name="Shirouzu T."/>
            <person name="Yoshinaga Y."/>
            <person name="Martin F.M."/>
            <person name="Grigoriev I.V."/>
            <person name="Hibbett D.S."/>
        </authorList>
    </citation>
    <scope>NUCLEOTIDE SEQUENCE [LARGE SCALE GENOMIC DNA]</scope>
    <source>
        <strain evidence="4 5">CBS 109695</strain>
    </source>
</reference>
<protein>
    <submittedName>
        <fullName evidence="4">Uncharacterized protein</fullName>
    </submittedName>
</protein>
<dbReference type="Proteomes" id="UP000076532">
    <property type="component" value="Unassembled WGS sequence"/>
</dbReference>
<keyword evidence="3" id="KW-0732">Signal</keyword>
<gene>
    <name evidence="4" type="ORF">FIBSPDRAFT_878647</name>
</gene>
<name>A0A167UUB6_9AGAM</name>
<dbReference type="AlphaFoldDB" id="A0A167UUB6"/>
<feature type="compositionally biased region" description="Low complexity" evidence="1">
    <location>
        <begin position="152"/>
        <end position="162"/>
    </location>
</feature>
<evidence type="ECO:0000313" key="4">
    <source>
        <dbReference type="EMBL" id="KZP04308.1"/>
    </source>
</evidence>
<dbReference type="EMBL" id="KV417936">
    <property type="protein sequence ID" value="KZP04308.1"/>
    <property type="molecule type" value="Genomic_DNA"/>
</dbReference>
<feature type="transmembrane region" description="Helical" evidence="2">
    <location>
        <begin position="32"/>
        <end position="55"/>
    </location>
</feature>
<keyword evidence="5" id="KW-1185">Reference proteome</keyword>
<evidence type="ECO:0000256" key="1">
    <source>
        <dbReference type="SAM" id="MobiDB-lite"/>
    </source>
</evidence>
<evidence type="ECO:0000256" key="2">
    <source>
        <dbReference type="SAM" id="Phobius"/>
    </source>
</evidence>